<dbReference type="OrthoDB" id="2166733at2"/>
<dbReference type="RefSeq" id="WP_091480934.1">
    <property type="nucleotide sequence ID" value="NZ_BJYC01000009.1"/>
</dbReference>
<name>A0A1H7KQI9_9LACT</name>
<keyword evidence="3" id="KW-1185">Reference proteome</keyword>
<accession>A0A1H7KQI9</accession>
<feature type="coiled-coil region" evidence="1">
    <location>
        <begin position="33"/>
        <end position="79"/>
    </location>
</feature>
<organism evidence="2 3">
    <name type="scientific">Alkalibacterium pelagium</name>
    <dbReference type="NCBI Taxonomy" id="426702"/>
    <lineage>
        <taxon>Bacteria</taxon>
        <taxon>Bacillati</taxon>
        <taxon>Bacillota</taxon>
        <taxon>Bacilli</taxon>
        <taxon>Lactobacillales</taxon>
        <taxon>Carnobacteriaceae</taxon>
        <taxon>Alkalibacterium</taxon>
    </lineage>
</organism>
<evidence type="ECO:0000313" key="3">
    <source>
        <dbReference type="Proteomes" id="UP000199081"/>
    </source>
</evidence>
<proteinExistence type="predicted"/>
<keyword evidence="1" id="KW-0175">Coiled coil</keyword>
<evidence type="ECO:0000256" key="1">
    <source>
        <dbReference type="SAM" id="Coils"/>
    </source>
</evidence>
<dbReference type="AlphaFoldDB" id="A0A1H7KQI9"/>
<evidence type="ECO:0000313" key="2">
    <source>
        <dbReference type="EMBL" id="SEK88780.1"/>
    </source>
</evidence>
<protein>
    <recommendedName>
        <fullName evidence="4">Flagellar protein FliT</fullName>
    </recommendedName>
</protein>
<gene>
    <name evidence="2" type="ORF">SAMN04488099_1085</name>
</gene>
<dbReference type="EMBL" id="FNZU01000008">
    <property type="protein sequence ID" value="SEK88780.1"/>
    <property type="molecule type" value="Genomic_DNA"/>
</dbReference>
<reference evidence="3" key="1">
    <citation type="submission" date="2016-10" db="EMBL/GenBank/DDBJ databases">
        <authorList>
            <person name="Varghese N."/>
            <person name="Submissions S."/>
        </authorList>
    </citation>
    <scope>NUCLEOTIDE SEQUENCE [LARGE SCALE GENOMIC DNA]</scope>
    <source>
        <strain evidence="3">DSM 19183</strain>
    </source>
</reference>
<evidence type="ECO:0008006" key="4">
    <source>
        <dbReference type="Google" id="ProtNLM"/>
    </source>
</evidence>
<dbReference type="STRING" id="426702.SAMN04488099_1085"/>
<dbReference type="Proteomes" id="UP000199081">
    <property type="component" value="Unassembled WGS sequence"/>
</dbReference>
<sequence>MTPSTNTIYILKKEHLQEMLDRLVNWDQSADSAQEVLDQNQATIEEIIELDKELSPDELSNFTENNRQLIEQVISVQEQLITIIKKESHELSKQMKQVNKRDKVVSHYMEKEESLFVDREV</sequence>